<evidence type="ECO:0000256" key="1">
    <source>
        <dbReference type="ARBA" id="ARBA00023015"/>
    </source>
</evidence>
<reference evidence="5 6" key="1">
    <citation type="journal article" date="2019" name="Int. J. Syst. Evol. Microbiol.">
        <title>The Global Catalogue of Microorganisms (GCM) 10K type strain sequencing project: providing services to taxonomists for standard genome sequencing and annotation.</title>
        <authorList>
            <consortium name="The Broad Institute Genomics Platform"/>
            <consortium name="The Broad Institute Genome Sequencing Center for Infectious Disease"/>
            <person name="Wu L."/>
            <person name="Ma J."/>
        </authorList>
    </citation>
    <scope>NUCLEOTIDE SEQUENCE [LARGE SCALE GENOMIC DNA]</scope>
    <source>
        <strain evidence="5 6">Y73</strain>
    </source>
</reference>
<dbReference type="PANTHER" id="PTHR34236:SF1">
    <property type="entry name" value="DIMETHYL SULFOXIDE REDUCTASE TRANSCRIPTIONAL ACTIVATOR"/>
    <property type="match status" value="1"/>
</dbReference>
<evidence type="ECO:0000313" key="6">
    <source>
        <dbReference type="Proteomes" id="UP001596333"/>
    </source>
</evidence>
<dbReference type="Proteomes" id="UP001596333">
    <property type="component" value="Unassembled WGS sequence"/>
</dbReference>
<keyword evidence="6" id="KW-1185">Reference proteome</keyword>
<dbReference type="AlphaFoldDB" id="A0ABD5ULW3"/>
<evidence type="ECO:0000256" key="3">
    <source>
        <dbReference type="SAM" id="MobiDB-lite"/>
    </source>
</evidence>
<feature type="domain" description="HTH bat-type" evidence="4">
    <location>
        <begin position="168"/>
        <end position="219"/>
    </location>
</feature>
<dbReference type="PANTHER" id="PTHR34236">
    <property type="entry name" value="DIMETHYL SULFOXIDE REDUCTASE TRANSCRIPTIONAL ACTIVATOR"/>
    <property type="match status" value="1"/>
</dbReference>
<sequence length="252" mass="27520">MREVTLRIRHRGGPESEVSARHPEVTFRSVSSMTGSGTERKRIMELRGPTDEIRSFIEEFRRAEAVVEAEPLSPVTGEHAYVALIIDTDGWDGIRARLSEMGIHYRMGTTIAGGIERWTVYIEADDDLSAVIRRLEEGGNDVELARNVELASIERPPGMPASGILDGLTARQREVLSTAIAVGYYDHGGGVGVEDVADALGLGSTTVWEHLSRAESTVMNALFDRFEGAENGDRQASEDDQTGGTSADPHRK</sequence>
<evidence type="ECO:0000259" key="4">
    <source>
        <dbReference type="Pfam" id="PF04967"/>
    </source>
</evidence>
<dbReference type="EMBL" id="JBHSXI010000009">
    <property type="protein sequence ID" value="MFC6889102.1"/>
    <property type="molecule type" value="Genomic_DNA"/>
</dbReference>
<feature type="region of interest" description="Disordered" evidence="3">
    <location>
        <begin position="226"/>
        <end position="252"/>
    </location>
</feature>
<evidence type="ECO:0000256" key="2">
    <source>
        <dbReference type="ARBA" id="ARBA00023163"/>
    </source>
</evidence>
<accession>A0ABD5ULW3</accession>
<name>A0ABD5ULW3_9EURY</name>
<gene>
    <name evidence="5" type="ORF">ACFQEY_08755</name>
</gene>
<keyword evidence="2" id="KW-0804">Transcription</keyword>
<feature type="compositionally biased region" description="Basic and acidic residues" evidence="3">
    <location>
        <begin position="226"/>
        <end position="237"/>
    </location>
</feature>
<keyword evidence="1" id="KW-0805">Transcription regulation</keyword>
<evidence type="ECO:0000313" key="5">
    <source>
        <dbReference type="EMBL" id="MFC6889102.1"/>
    </source>
</evidence>
<organism evidence="5 6">
    <name type="scientific">Halorubrum trueperi</name>
    <dbReference type="NCBI Taxonomy" id="2004704"/>
    <lineage>
        <taxon>Archaea</taxon>
        <taxon>Methanobacteriati</taxon>
        <taxon>Methanobacteriota</taxon>
        <taxon>Stenosarchaea group</taxon>
        <taxon>Halobacteria</taxon>
        <taxon>Halobacteriales</taxon>
        <taxon>Haloferacaceae</taxon>
        <taxon>Halorubrum</taxon>
    </lineage>
</organism>
<dbReference type="RefSeq" id="WP_379767306.1">
    <property type="nucleotide sequence ID" value="NZ_JBHSXI010000009.1"/>
</dbReference>
<comment type="caution">
    <text evidence="5">The sequence shown here is derived from an EMBL/GenBank/DDBJ whole genome shotgun (WGS) entry which is preliminary data.</text>
</comment>
<dbReference type="Pfam" id="PF04967">
    <property type="entry name" value="HTH_10"/>
    <property type="match status" value="1"/>
</dbReference>
<proteinExistence type="predicted"/>
<protein>
    <submittedName>
        <fullName evidence="5">Helix-turn-helix domain-containing protein</fullName>
    </submittedName>
</protein>
<dbReference type="InterPro" id="IPR007050">
    <property type="entry name" value="HTH_bacterioopsin"/>
</dbReference>